<dbReference type="Pfam" id="PF00578">
    <property type="entry name" value="AhpC-TSA"/>
    <property type="match status" value="1"/>
</dbReference>
<dbReference type="EMBL" id="FOGG01000003">
    <property type="protein sequence ID" value="SER01640.1"/>
    <property type="molecule type" value="Genomic_DNA"/>
</dbReference>
<evidence type="ECO:0000256" key="3">
    <source>
        <dbReference type="ARBA" id="ARBA00023157"/>
    </source>
</evidence>
<evidence type="ECO:0000313" key="7">
    <source>
        <dbReference type="EMBL" id="SER01640.1"/>
    </source>
</evidence>
<feature type="domain" description="Thioredoxin" evidence="6">
    <location>
        <begin position="233"/>
        <end position="376"/>
    </location>
</feature>
<dbReference type="PANTHER" id="PTHR42852">
    <property type="entry name" value="THIOL:DISULFIDE INTERCHANGE PROTEIN DSBE"/>
    <property type="match status" value="1"/>
</dbReference>
<evidence type="ECO:0000256" key="1">
    <source>
        <dbReference type="ARBA" id="ARBA00004196"/>
    </source>
</evidence>
<gene>
    <name evidence="7" type="ORF">SAMN04488023_103113</name>
</gene>
<feature type="chain" id="PRO_5011469018" evidence="5">
    <location>
        <begin position="21"/>
        <end position="376"/>
    </location>
</feature>
<sequence length="376" mass="41037">MKKPILPLLGLMLFAFSTLAQEKLTINANMPELTDGDPVYLWNAFTKTSDSTYVKNNSFSFSVDVPNGASTFILQAGVNPEKTGLGMFMLMQTGKLNIEGGNGTGFKGAKLTGDAFVSDWLEMEKAMAPADEKLNQIQDLNADFNEARKLGDKSAADAIAKEMGELRKEVAKIGRDFLDQHPTSSASAYVLNAILPDAFSAMEKIEYLSKLSGNALNGVSKKMLMGLTGSETPWIGKQAPDFSQPDVNGKMVSLKDFKGKYVLVDFWASWCTPCRGEAPQLKAIYEKVKDKNISFVSISLDKDKSKWTQAMLEDKMPWQQLSDLVGEQNAAAKAFNVGAVPAKFLIDPSGKVIGVGFKDGSETGKVLEKFLNEHLK</sequence>
<dbReference type="AlphaFoldDB" id="A0A1H9KR59"/>
<evidence type="ECO:0000259" key="6">
    <source>
        <dbReference type="PROSITE" id="PS51352"/>
    </source>
</evidence>
<dbReference type="PROSITE" id="PS51352">
    <property type="entry name" value="THIOREDOXIN_2"/>
    <property type="match status" value="1"/>
</dbReference>
<name>A0A1H9KR59_9SPHI</name>
<evidence type="ECO:0000256" key="4">
    <source>
        <dbReference type="ARBA" id="ARBA00023284"/>
    </source>
</evidence>
<dbReference type="InterPro" id="IPR000866">
    <property type="entry name" value="AhpC/TSA"/>
</dbReference>
<proteinExistence type="predicted"/>
<reference evidence="7 8" key="1">
    <citation type="submission" date="2016-10" db="EMBL/GenBank/DDBJ databases">
        <authorList>
            <person name="de Groot N.N."/>
        </authorList>
    </citation>
    <scope>NUCLEOTIDE SEQUENCE [LARGE SCALE GENOMIC DNA]</scope>
    <source>
        <strain evidence="7 8">DSM 18610</strain>
    </source>
</reference>
<dbReference type="OrthoDB" id="744041at2"/>
<keyword evidence="2" id="KW-0201">Cytochrome c-type biogenesis</keyword>
<dbReference type="InterPro" id="IPR017937">
    <property type="entry name" value="Thioredoxin_CS"/>
</dbReference>
<dbReference type="Gene3D" id="3.40.30.10">
    <property type="entry name" value="Glutaredoxin"/>
    <property type="match status" value="1"/>
</dbReference>
<dbReference type="InterPro" id="IPR036249">
    <property type="entry name" value="Thioredoxin-like_sf"/>
</dbReference>
<dbReference type="PROSITE" id="PS00194">
    <property type="entry name" value="THIOREDOXIN_1"/>
    <property type="match status" value="1"/>
</dbReference>
<dbReference type="GO" id="GO:0016491">
    <property type="term" value="F:oxidoreductase activity"/>
    <property type="evidence" value="ECO:0007669"/>
    <property type="project" value="InterPro"/>
</dbReference>
<dbReference type="GO" id="GO:0030313">
    <property type="term" value="C:cell envelope"/>
    <property type="evidence" value="ECO:0007669"/>
    <property type="project" value="UniProtKB-SubCell"/>
</dbReference>
<dbReference type="GO" id="GO:0017004">
    <property type="term" value="P:cytochrome complex assembly"/>
    <property type="evidence" value="ECO:0007669"/>
    <property type="project" value="UniProtKB-KW"/>
</dbReference>
<keyword evidence="3" id="KW-1015">Disulfide bond</keyword>
<comment type="subcellular location">
    <subcellularLocation>
        <location evidence="1">Cell envelope</location>
    </subcellularLocation>
</comment>
<organism evidence="7 8">
    <name type="scientific">Pedobacter rhizosphaerae</name>
    <dbReference type="NCBI Taxonomy" id="390241"/>
    <lineage>
        <taxon>Bacteria</taxon>
        <taxon>Pseudomonadati</taxon>
        <taxon>Bacteroidota</taxon>
        <taxon>Sphingobacteriia</taxon>
        <taxon>Sphingobacteriales</taxon>
        <taxon>Sphingobacteriaceae</taxon>
        <taxon>Pedobacter</taxon>
    </lineage>
</organism>
<dbReference type="PANTHER" id="PTHR42852:SF6">
    <property type="entry name" value="THIOL:DISULFIDE INTERCHANGE PROTEIN DSBE"/>
    <property type="match status" value="1"/>
</dbReference>
<evidence type="ECO:0000256" key="5">
    <source>
        <dbReference type="SAM" id="SignalP"/>
    </source>
</evidence>
<evidence type="ECO:0000313" key="8">
    <source>
        <dbReference type="Proteomes" id="UP000199572"/>
    </source>
</evidence>
<dbReference type="CDD" id="cd02966">
    <property type="entry name" value="TlpA_like_family"/>
    <property type="match status" value="1"/>
</dbReference>
<dbReference type="InterPro" id="IPR050553">
    <property type="entry name" value="Thioredoxin_ResA/DsbE_sf"/>
</dbReference>
<accession>A0A1H9KR59</accession>
<dbReference type="SUPFAM" id="SSF52833">
    <property type="entry name" value="Thioredoxin-like"/>
    <property type="match status" value="1"/>
</dbReference>
<protein>
    <submittedName>
        <fullName evidence="7">Peroxiredoxin</fullName>
    </submittedName>
</protein>
<dbReference type="InterPro" id="IPR013766">
    <property type="entry name" value="Thioredoxin_domain"/>
</dbReference>
<keyword evidence="8" id="KW-1185">Reference proteome</keyword>
<feature type="signal peptide" evidence="5">
    <location>
        <begin position="1"/>
        <end position="20"/>
    </location>
</feature>
<keyword evidence="4" id="KW-0676">Redox-active center</keyword>
<dbReference type="RefSeq" id="WP_090881508.1">
    <property type="nucleotide sequence ID" value="NZ_FOGG01000003.1"/>
</dbReference>
<dbReference type="GO" id="GO:0016209">
    <property type="term" value="F:antioxidant activity"/>
    <property type="evidence" value="ECO:0007669"/>
    <property type="project" value="InterPro"/>
</dbReference>
<dbReference type="Proteomes" id="UP000199572">
    <property type="component" value="Unassembled WGS sequence"/>
</dbReference>
<keyword evidence="5" id="KW-0732">Signal</keyword>
<evidence type="ECO:0000256" key="2">
    <source>
        <dbReference type="ARBA" id="ARBA00022748"/>
    </source>
</evidence>
<dbReference type="STRING" id="390241.SAMN04488023_103113"/>